<organism evidence="2 3">
    <name type="scientific">Gluconobacter cerinus</name>
    <dbReference type="NCBI Taxonomy" id="38307"/>
    <lineage>
        <taxon>Bacteria</taxon>
        <taxon>Pseudomonadati</taxon>
        <taxon>Pseudomonadota</taxon>
        <taxon>Alphaproteobacteria</taxon>
        <taxon>Acetobacterales</taxon>
        <taxon>Acetobacteraceae</taxon>
        <taxon>Gluconobacter</taxon>
    </lineage>
</organism>
<keyword evidence="1" id="KW-0597">Phosphoprotein</keyword>
<reference evidence="2 3" key="1">
    <citation type="submission" date="2016-03" db="EMBL/GenBank/DDBJ databases">
        <title>Draft genome sequence of Gluconobacter cerinus strain CECT 9110.</title>
        <authorList>
            <person name="Sainz F."/>
            <person name="Mas A."/>
            <person name="Torija M.J."/>
        </authorList>
    </citation>
    <scope>NUCLEOTIDE SEQUENCE [LARGE SCALE GENOMIC DNA]</scope>
    <source>
        <strain evidence="2 3">CECT 9110</strain>
    </source>
</reference>
<dbReference type="Gene3D" id="3.40.50.2300">
    <property type="match status" value="1"/>
</dbReference>
<dbReference type="PATRIC" id="fig|38307.3.peg.574"/>
<dbReference type="AlphaFoldDB" id="A0A1B6VP55"/>
<dbReference type="InterPro" id="IPR001789">
    <property type="entry name" value="Sig_transdc_resp-reg_receiver"/>
</dbReference>
<dbReference type="CDD" id="cd17540">
    <property type="entry name" value="REC_PhyR"/>
    <property type="match status" value="1"/>
</dbReference>
<dbReference type="RefSeq" id="WP_064273266.1">
    <property type="nucleotide sequence ID" value="NZ_JAFEJB010000001.1"/>
</dbReference>
<comment type="caution">
    <text evidence="2">The sequence shown here is derived from an EMBL/GenBank/DDBJ whole genome shotgun (WGS) entry which is preliminary data.</text>
</comment>
<dbReference type="GO" id="GO:0000160">
    <property type="term" value="P:phosphorelay signal transduction system"/>
    <property type="evidence" value="ECO:0007669"/>
    <property type="project" value="InterPro"/>
</dbReference>
<dbReference type="PANTHER" id="PTHR44591:SF3">
    <property type="entry name" value="RESPONSE REGULATORY DOMAIN-CONTAINING PROTEIN"/>
    <property type="match status" value="1"/>
</dbReference>
<dbReference type="Pfam" id="PF22029">
    <property type="entry name" value="PhyR_sigma2"/>
    <property type="match status" value="1"/>
</dbReference>
<dbReference type="NCBIfam" id="NF006623">
    <property type="entry name" value="PRK09191.1"/>
    <property type="match status" value="1"/>
</dbReference>
<dbReference type="SMART" id="SM00448">
    <property type="entry name" value="REC"/>
    <property type="match status" value="1"/>
</dbReference>
<evidence type="ECO:0000313" key="2">
    <source>
        <dbReference type="EMBL" id="OAJ68989.1"/>
    </source>
</evidence>
<name>A0A1B6VP55_9PROT</name>
<dbReference type="OrthoDB" id="9786101at2"/>
<protein>
    <submittedName>
        <fullName evidence="2">Regulator</fullName>
    </submittedName>
</protein>
<dbReference type="EMBL" id="LUTU01000004">
    <property type="protein sequence ID" value="OAJ68989.1"/>
    <property type="molecule type" value="Genomic_DNA"/>
</dbReference>
<gene>
    <name evidence="2" type="ORF">A0123_00559</name>
</gene>
<dbReference type="InterPro" id="IPR011006">
    <property type="entry name" value="CheY-like_superfamily"/>
</dbReference>
<dbReference type="SUPFAM" id="SSF52172">
    <property type="entry name" value="CheY-like"/>
    <property type="match status" value="1"/>
</dbReference>
<sequence>MADTSRHELIAALPYARRFARALAGDQAQGDRLVAGALKDFLAAEKSDLPPRLALYGKLVQEFSKEHADRPDMTLVQRALMLLTSLEEQSLASAARALSISEEDAAANLAVARQALQGIAQTTVLIIEDEPIIAMDIQDLVERCGHKIAGVAYTEADAVKLAAETKPGLILADINLGGGGDGMHAVGRILKTHDTPVIFVTAYPERLLTGEAHEPSFVITKPFEPMALAVATYQAVTGGIKSV</sequence>
<dbReference type="Gene3D" id="1.20.140.160">
    <property type="match status" value="1"/>
</dbReference>
<dbReference type="InterPro" id="IPR050595">
    <property type="entry name" value="Bact_response_regulator"/>
</dbReference>
<dbReference type="InterPro" id="IPR053866">
    <property type="entry name" value="PhyR_sigma2"/>
</dbReference>
<accession>A0A1B6VP55</accession>
<dbReference type="PROSITE" id="PS50110">
    <property type="entry name" value="RESPONSE_REGULATORY"/>
    <property type="match status" value="1"/>
</dbReference>
<proteinExistence type="predicted"/>
<evidence type="ECO:0000256" key="1">
    <source>
        <dbReference type="ARBA" id="ARBA00022553"/>
    </source>
</evidence>
<evidence type="ECO:0000313" key="3">
    <source>
        <dbReference type="Proteomes" id="UP000077786"/>
    </source>
</evidence>
<dbReference type="Proteomes" id="UP000077786">
    <property type="component" value="Unassembled WGS sequence"/>
</dbReference>
<dbReference type="Pfam" id="PF00072">
    <property type="entry name" value="Response_reg"/>
    <property type="match status" value="1"/>
</dbReference>
<dbReference type="PANTHER" id="PTHR44591">
    <property type="entry name" value="STRESS RESPONSE REGULATOR PROTEIN 1"/>
    <property type="match status" value="1"/>
</dbReference>